<gene>
    <name evidence="6" type="ORF">Tci_023485</name>
</gene>
<dbReference type="InterPro" id="IPR018289">
    <property type="entry name" value="MULE_transposase_dom"/>
</dbReference>
<protein>
    <recommendedName>
        <fullName evidence="5">MULE transposase domain-containing protein</fullName>
    </recommendedName>
</protein>
<organism evidence="6">
    <name type="scientific">Tanacetum cinerariifolium</name>
    <name type="common">Dalmatian daisy</name>
    <name type="synonym">Chrysanthemum cinerariifolium</name>
    <dbReference type="NCBI Taxonomy" id="118510"/>
    <lineage>
        <taxon>Eukaryota</taxon>
        <taxon>Viridiplantae</taxon>
        <taxon>Streptophyta</taxon>
        <taxon>Embryophyta</taxon>
        <taxon>Tracheophyta</taxon>
        <taxon>Spermatophyta</taxon>
        <taxon>Magnoliopsida</taxon>
        <taxon>eudicotyledons</taxon>
        <taxon>Gunneridae</taxon>
        <taxon>Pentapetalae</taxon>
        <taxon>asterids</taxon>
        <taxon>campanulids</taxon>
        <taxon>Asterales</taxon>
        <taxon>Asteraceae</taxon>
        <taxon>Asteroideae</taxon>
        <taxon>Anthemideae</taxon>
        <taxon>Anthemidinae</taxon>
        <taxon>Tanacetum</taxon>
    </lineage>
</organism>
<dbReference type="GO" id="GO:0004803">
    <property type="term" value="F:transposase activity"/>
    <property type="evidence" value="ECO:0007669"/>
    <property type="project" value="InterPro"/>
</dbReference>
<keyword evidence="1" id="KW-0815">Transposition</keyword>
<evidence type="ECO:0000256" key="1">
    <source>
        <dbReference type="ARBA" id="ARBA00022578"/>
    </source>
</evidence>
<dbReference type="EMBL" id="BKCJ010002878">
    <property type="protein sequence ID" value="GEU51507.1"/>
    <property type="molecule type" value="Genomic_DNA"/>
</dbReference>
<sequence>MDDDCVTRKTDKGKEKMVDDCVTTEANEGNKRVVEDGENSNDSDDRQDGDFMVDKENMVDEVEVDMQNYYLNIDPQVEFTGCSSHSAISNKAKDVDKYVKVMDNDSFDSSESDEGDDIRKRKIKELLVKKHSLETRRELKLVKNDKERVRAICFSTIPVFSDEPNDGGPSNIGCSSIVPINIGCSSIVPINIGCSSIEPVNTAAKPSGKKQKKEVKAFQDQVQKKYHLDVSKMKDFRDKSKAYAHMRGDYRKQYKVLRNCCLELNNKNPGPLKDGFRAGMRDLLGLDGAFMKGPFPGQVLAAVGLDSNNGIYPVAYAIVKAENKDSWTWFLECLGEDLNLGPMSNFTFITDRQKGVIPAIASVFPCAKHRFCLKHIHENMKKRWRGEAYKDLLWRAARATTVQHTQKAIENMKKFNEEAFNWLNQIPPQHWSKSHFSSRPHSDVLLNNICECLNSKILDGRDMPIIAAIDYIRKYLMKRMVNVIRVIEKCDRPLTTTVTTLLETVKKEASDYSVEWNGGLKYEVGRPRKNRRRGAHEDDDIVKGAKLSRSWKSVTCLKCHQLGHNQRSTKEEMWYDMVFVPFTEIDNHKKCVTVGSRLLLEQDNEAYTWLLRSFLTTHEKLPTMIVTDQDGAIKLAVKVVVTESKHILTTTAAATEQGATTAAATEEATTPVIVFEEATNAS</sequence>
<dbReference type="Pfam" id="PF10551">
    <property type="entry name" value="MULE"/>
    <property type="match status" value="2"/>
</dbReference>
<feature type="region of interest" description="Disordered" evidence="4">
    <location>
        <begin position="1"/>
        <end position="50"/>
    </location>
</feature>
<evidence type="ECO:0000259" key="5">
    <source>
        <dbReference type="Pfam" id="PF10551"/>
    </source>
</evidence>
<evidence type="ECO:0000256" key="2">
    <source>
        <dbReference type="ARBA" id="ARBA00023125"/>
    </source>
</evidence>
<name>A0A6L2KS53_TANCI</name>
<dbReference type="GO" id="GO:0003677">
    <property type="term" value="F:DNA binding"/>
    <property type="evidence" value="ECO:0007669"/>
    <property type="project" value="UniProtKB-KW"/>
</dbReference>
<dbReference type="AlphaFoldDB" id="A0A6L2KS53"/>
<feature type="domain" description="MULE transposase" evidence="5">
    <location>
        <begin position="575"/>
        <end position="648"/>
    </location>
</feature>
<reference evidence="6" key="1">
    <citation type="journal article" date="2019" name="Sci. Rep.">
        <title>Draft genome of Tanacetum cinerariifolium, the natural source of mosquito coil.</title>
        <authorList>
            <person name="Yamashiro T."/>
            <person name="Shiraishi A."/>
            <person name="Satake H."/>
            <person name="Nakayama K."/>
        </authorList>
    </citation>
    <scope>NUCLEOTIDE SEQUENCE</scope>
</reference>
<comment type="caution">
    <text evidence="6">The sequence shown here is derived from an EMBL/GenBank/DDBJ whole genome shotgun (WGS) entry which is preliminary data.</text>
</comment>
<evidence type="ECO:0000256" key="3">
    <source>
        <dbReference type="ARBA" id="ARBA00023172"/>
    </source>
</evidence>
<dbReference type="PROSITE" id="PS01007">
    <property type="entry name" value="TRANSPOSASE_MUTATOR"/>
    <property type="match status" value="1"/>
</dbReference>
<dbReference type="PANTHER" id="PTHR31973">
    <property type="entry name" value="POLYPROTEIN, PUTATIVE-RELATED"/>
    <property type="match status" value="1"/>
</dbReference>
<dbReference type="PANTHER" id="PTHR31973:SF190">
    <property type="entry name" value="MULE TRANSPOSASE DOMAIN-CONTAINING PROTEIN"/>
    <property type="match status" value="1"/>
</dbReference>
<accession>A0A6L2KS53</accession>
<evidence type="ECO:0000256" key="4">
    <source>
        <dbReference type="SAM" id="MobiDB-lite"/>
    </source>
</evidence>
<proteinExistence type="predicted"/>
<keyword evidence="3" id="KW-0233">DNA recombination</keyword>
<evidence type="ECO:0000313" key="6">
    <source>
        <dbReference type="EMBL" id="GEU51507.1"/>
    </source>
</evidence>
<keyword evidence="2" id="KW-0238">DNA-binding</keyword>
<feature type="compositionally biased region" description="Basic and acidic residues" evidence="4">
    <location>
        <begin position="1"/>
        <end position="19"/>
    </location>
</feature>
<dbReference type="GO" id="GO:0006313">
    <property type="term" value="P:DNA transposition"/>
    <property type="evidence" value="ECO:0007669"/>
    <property type="project" value="InterPro"/>
</dbReference>
<feature type="domain" description="MULE transposase" evidence="5">
    <location>
        <begin position="284"/>
        <end position="379"/>
    </location>
</feature>
<dbReference type="InterPro" id="IPR001207">
    <property type="entry name" value="Transposase_mutator"/>
</dbReference>